<evidence type="ECO:0000256" key="1">
    <source>
        <dbReference type="ARBA" id="ARBA00004141"/>
    </source>
</evidence>
<feature type="domain" description="O-antigen ligase-related" evidence="6">
    <location>
        <begin position="206"/>
        <end position="359"/>
    </location>
</feature>
<dbReference type="EMBL" id="MAPZ01000026">
    <property type="protein sequence ID" value="OBY09724.1"/>
    <property type="molecule type" value="Genomic_DNA"/>
</dbReference>
<keyword evidence="3 5" id="KW-1133">Transmembrane helix</keyword>
<keyword evidence="4 5" id="KW-0472">Membrane</keyword>
<feature type="transmembrane region" description="Helical" evidence="5">
    <location>
        <begin position="222"/>
        <end position="238"/>
    </location>
</feature>
<dbReference type="RefSeq" id="WP_051196011.1">
    <property type="nucleotide sequence ID" value="NZ_CABHIH010000006.1"/>
</dbReference>
<dbReference type="OrthoDB" id="1762823at2"/>
<name>A0A1B8RLY9_9CLOT</name>
<dbReference type="GO" id="GO:0016020">
    <property type="term" value="C:membrane"/>
    <property type="evidence" value="ECO:0007669"/>
    <property type="project" value="UniProtKB-SubCell"/>
</dbReference>
<keyword evidence="8" id="KW-1185">Reference proteome</keyword>
<feature type="transmembrane region" description="Helical" evidence="5">
    <location>
        <begin position="75"/>
        <end position="95"/>
    </location>
</feature>
<evidence type="ECO:0000313" key="8">
    <source>
        <dbReference type="Proteomes" id="UP000092714"/>
    </source>
</evidence>
<dbReference type="PANTHER" id="PTHR37422">
    <property type="entry name" value="TEICHURONIC ACID BIOSYNTHESIS PROTEIN TUAE"/>
    <property type="match status" value="1"/>
</dbReference>
<keyword evidence="2 5" id="KW-0812">Transmembrane</keyword>
<comment type="subcellular location">
    <subcellularLocation>
        <location evidence="1">Membrane</location>
        <topology evidence="1">Multi-pass membrane protein</topology>
    </subcellularLocation>
</comment>
<dbReference type="eggNOG" id="COG3307">
    <property type="taxonomic scope" value="Bacteria"/>
</dbReference>
<comment type="caution">
    <text evidence="7">The sequence shown here is derived from an EMBL/GenBank/DDBJ whole genome shotgun (WGS) entry which is preliminary data.</text>
</comment>
<feature type="transmembrane region" description="Helical" evidence="5">
    <location>
        <begin position="344"/>
        <end position="369"/>
    </location>
</feature>
<evidence type="ECO:0000256" key="2">
    <source>
        <dbReference type="ARBA" id="ARBA00022692"/>
    </source>
</evidence>
<feature type="transmembrane region" description="Helical" evidence="5">
    <location>
        <begin position="21"/>
        <end position="41"/>
    </location>
</feature>
<dbReference type="Proteomes" id="UP000092714">
    <property type="component" value="Unassembled WGS sequence"/>
</dbReference>
<evidence type="ECO:0000256" key="4">
    <source>
        <dbReference type="ARBA" id="ARBA00023136"/>
    </source>
</evidence>
<proteinExistence type="predicted"/>
<dbReference type="InterPro" id="IPR051533">
    <property type="entry name" value="WaaL-like"/>
</dbReference>
<dbReference type="GeneID" id="42777789"/>
<feature type="transmembrane region" description="Helical" evidence="5">
    <location>
        <begin position="131"/>
        <end position="150"/>
    </location>
</feature>
<dbReference type="AlphaFoldDB" id="A0A1B8RLY9"/>
<dbReference type="PANTHER" id="PTHR37422:SF17">
    <property type="entry name" value="O-ANTIGEN LIGASE"/>
    <property type="match status" value="1"/>
</dbReference>
<feature type="transmembrane region" description="Helical" evidence="5">
    <location>
        <begin position="107"/>
        <end position="124"/>
    </location>
</feature>
<sequence>MKVKDNLLSKDFDDVDILNMLLYSVVIFMPFIVTTIAKPYYVSGKVVYLYLIFFLILFLLVKLKMKIRFKIEECLIILFLASLIIATLFSIELSVAIMGNKYRYEGLLAYIIYILLFMSSLYFIKFYKYTSHIFCISGTIMSIYAVFQYYGIDPLRIRMFGGEKSIDMVATIGNRNFLSSYLLLFLILSIGIYIFKNKKIFSIYSSIILAGVLVTYTRSGWLSLVVCCIIGLSFVFINKDRIKRSLILVMMFFVVFSVMEVTGRGGFVFRAKSIVEDAIDKSEKSGSGRLLIWKITSDAIKKSPIIGTGLDTLQSRLLRDNFDGYTYYVNTKKAGIDKAHNEFLEYWACGGILTLISYVALIGVILTKLFKRREDDRCKIYFLMILGYVIQSFFNISVIGVAPLYWILLGAAVKHYRDLDKAKTVQAIAE</sequence>
<feature type="transmembrane region" description="Helical" evidence="5">
    <location>
        <begin position="245"/>
        <end position="263"/>
    </location>
</feature>
<evidence type="ECO:0000259" key="6">
    <source>
        <dbReference type="Pfam" id="PF04932"/>
    </source>
</evidence>
<accession>A0A1B8RLY9</accession>
<evidence type="ECO:0000256" key="3">
    <source>
        <dbReference type="ARBA" id="ARBA00022989"/>
    </source>
</evidence>
<gene>
    <name evidence="7" type="ORF">CP373A1_13725</name>
</gene>
<evidence type="ECO:0000313" key="7">
    <source>
        <dbReference type="EMBL" id="OBY09724.1"/>
    </source>
</evidence>
<dbReference type="InterPro" id="IPR007016">
    <property type="entry name" value="O-antigen_ligase-rel_domated"/>
</dbReference>
<feature type="transmembrane region" description="Helical" evidence="5">
    <location>
        <begin position="177"/>
        <end position="195"/>
    </location>
</feature>
<evidence type="ECO:0000256" key="5">
    <source>
        <dbReference type="SAM" id="Phobius"/>
    </source>
</evidence>
<feature type="transmembrane region" description="Helical" evidence="5">
    <location>
        <begin position="200"/>
        <end position="216"/>
    </location>
</feature>
<organism evidence="7 8">
    <name type="scientific">Clostridium paraputrificum</name>
    <dbReference type="NCBI Taxonomy" id="29363"/>
    <lineage>
        <taxon>Bacteria</taxon>
        <taxon>Bacillati</taxon>
        <taxon>Bacillota</taxon>
        <taxon>Clostridia</taxon>
        <taxon>Eubacteriales</taxon>
        <taxon>Clostridiaceae</taxon>
        <taxon>Clostridium</taxon>
    </lineage>
</organism>
<dbReference type="Pfam" id="PF04932">
    <property type="entry name" value="Wzy_C"/>
    <property type="match status" value="1"/>
</dbReference>
<reference evidence="7 8" key="1">
    <citation type="submission" date="2016-06" db="EMBL/GenBank/DDBJ databases">
        <authorList>
            <person name="Kjaerup R.B."/>
            <person name="Dalgaard T.S."/>
            <person name="Juul-Madsen H.R."/>
        </authorList>
    </citation>
    <scope>NUCLEOTIDE SEQUENCE [LARGE SCALE GENOMIC DNA]</scope>
    <source>
        <strain evidence="7 8">373-A1</strain>
    </source>
</reference>
<protein>
    <recommendedName>
        <fullName evidence="6">O-antigen ligase-related domain-containing protein</fullName>
    </recommendedName>
</protein>
<feature type="transmembrane region" description="Helical" evidence="5">
    <location>
        <begin position="47"/>
        <end position="63"/>
    </location>
</feature>
<feature type="transmembrane region" description="Helical" evidence="5">
    <location>
        <begin position="381"/>
        <end position="408"/>
    </location>
</feature>